<dbReference type="Proteomes" id="UP000222056">
    <property type="component" value="Unassembled WGS sequence"/>
</dbReference>
<dbReference type="AlphaFoldDB" id="A0A1H6FTK2"/>
<keyword evidence="2" id="KW-1185">Reference proteome</keyword>
<protein>
    <submittedName>
        <fullName evidence="1">Uncharacterized protein</fullName>
    </submittedName>
</protein>
<dbReference type="STRING" id="29539.SAMN02745716_1530"/>
<accession>A0A1H6FTK2</accession>
<dbReference type="RefSeq" id="WP_143038653.1">
    <property type="nucleotide sequence ID" value="NZ_FNWJ01000002.1"/>
</dbReference>
<dbReference type="EMBL" id="FNWJ01000002">
    <property type="protein sequence ID" value="SEH14147.1"/>
    <property type="molecule type" value="Genomic_DNA"/>
</dbReference>
<evidence type="ECO:0000313" key="1">
    <source>
        <dbReference type="EMBL" id="SEH14147.1"/>
    </source>
</evidence>
<gene>
    <name evidence="1" type="ORF">SAMN02745716_1530</name>
</gene>
<dbReference type="OrthoDB" id="5244088at2"/>
<evidence type="ECO:0000313" key="2">
    <source>
        <dbReference type="Proteomes" id="UP000222056"/>
    </source>
</evidence>
<proteinExistence type="predicted"/>
<sequence>MREKPKSRVRRLAEPKPLPGVRLGVDGRPRMVAGEAVQSVLEEWLVEDRWWTGKPLRRRYFELVLRDGRNLVCFEEHGRWFAQRA</sequence>
<name>A0A1H6FTK2_THEAL</name>
<reference evidence="2" key="1">
    <citation type="submission" date="2016-10" db="EMBL/GenBank/DDBJ databases">
        <authorList>
            <person name="Varghese N."/>
            <person name="Submissions S."/>
        </authorList>
    </citation>
    <scope>NUCLEOTIDE SEQUENCE [LARGE SCALE GENOMIC DNA]</scope>
    <source>
        <strain evidence="2">ATCC 35263</strain>
    </source>
</reference>
<organism evidence="1 2">
    <name type="scientific">Thermoleophilum album</name>
    <dbReference type="NCBI Taxonomy" id="29539"/>
    <lineage>
        <taxon>Bacteria</taxon>
        <taxon>Bacillati</taxon>
        <taxon>Actinomycetota</taxon>
        <taxon>Thermoleophilia</taxon>
        <taxon>Thermoleophilales</taxon>
        <taxon>Thermoleophilaceae</taxon>
        <taxon>Thermoleophilum</taxon>
    </lineage>
</organism>